<dbReference type="PANTHER" id="PTHR28653">
    <property type="match status" value="1"/>
</dbReference>
<dbReference type="GO" id="GO:0097196">
    <property type="term" value="C:Shu complex"/>
    <property type="evidence" value="ECO:0007669"/>
    <property type="project" value="TreeGrafter"/>
</dbReference>
<name>I0Z722_COCSC</name>
<evidence type="ECO:0000313" key="2">
    <source>
        <dbReference type="Proteomes" id="UP000007264"/>
    </source>
</evidence>
<protein>
    <recommendedName>
        <fullName evidence="3">DNA recombination and repair protein Rad51-like C-terminal domain-containing protein</fullName>
    </recommendedName>
</protein>
<dbReference type="GeneID" id="17044451"/>
<keyword evidence="2" id="KW-1185">Reference proteome</keyword>
<dbReference type="RefSeq" id="XP_005650985.1">
    <property type="nucleotide sequence ID" value="XM_005650928.1"/>
</dbReference>
<dbReference type="GO" id="GO:0000724">
    <property type="term" value="P:double-strand break repair via homologous recombination"/>
    <property type="evidence" value="ECO:0007669"/>
    <property type="project" value="TreeGrafter"/>
</dbReference>
<reference evidence="1 2" key="1">
    <citation type="journal article" date="2012" name="Genome Biol.">
        <title>The genome of the polar eukaryotic microalga coccomyxa subellipsoidea reveals traits of cold adaptation.</title>
        <authorList>
            <person name="Blanc G."/>
            <person name="Agarkova I."/>
            <person name="Grimwood J."/>
            <person name="Kuo A."/>
            <person name="Brueggeman A."/>
            <person name="Dunigan D."/>
            <person name="Gurnon J."/>
            <person name="Ladunga I."/>
            <person name="Lindquist E."/>
            <person name="Lucas S."/>
            <person name="Pangilinan J."/>
            <person name="Proschold T."/>
            <person name="Salamov A."/>
            <person name="Schmutz J."/>
            <person name="Weeks D."/>
            <person name="Yamada T."/>
            <person name="Claverie J.M."/>
            <person name="Grigoriev I."/>
            <person name="Van Etten J."/>
            <person name="Lomsadze A."/>
            <person name="Borodovsky M."/>
        </authorList>
    </citation>
    <scope>NUCLEOTIDE SEQUENCE [LARGE SCALE GENOMIC DNA]</scope>
    <source>
        <strain evidence="1 2">C-169</strain>
    </source>
</reference>
<dbReference type="Proteomes" id="UP000007264">
    <property type="component" value="Unassembled WGS sequence"/>
</dbReference>
<organism evidence="1 2">
    <name type="scientific">Coccomyxa subellipsoidea (strain C-169)</name>
    <name type="common">Green microalga</name>
    <dbReference type="NCBI Taxonomy" id="574566"/>
    <lineage>
        <taxon>Eukaryota</taxon>
        <taxon>Viridiplantae</taxon>
        <taxon>Chlorophyta</taxon>
        <taxon>core chlorophytes</taxon>
        <taxon>Trebouxiophyceae</taxon>
        <taxon>Trebouxiophyceae incertae sedis</taxon>
        <taxon>Coccomyxaceae</taxon>
        <taxon>Coccomyxa</taxon>
        <taxon>Coccomyxa subellipsoidea</taxon>
    </lineage>
</organism>
<sequence length="172" mass="18567">MRYLSTAADLQKIAASLHLLDELPEAIIIDDLSSFVDARGAEHAGEKRHRDAVLVKTLSFLHEATAYASENLAFASRFPGGAKRSCHLLVADPAADAPQSMHLMQRWLPLVLMIRGTGPDFILSVLPQALKANRLPAACAVQLCYHLAPYSAITLTDIKPPVLEADATAVAM</sequence>
<dbReference type="EMBL" id="AGSI01000002">
    <property type="protein sequence ID" value="EIE26441.1"/>
    <property type="molecule type" value="Genomic_DNA"/>
</dbReference>
<proteinExistence type="predicted"/>
<accession>I0Z722</accession>
<dbReference type="KEGG" id="csl:COCSUDRAFT_64491"/>
<dbReference type="GO" id="GO:0003697">
    <property type="term" value="F:single-stranded DNA binding"/>
    <property type="evidence" value="ECO:0007669"/>
    <property type="project" value="TreeGrafter"/>
</dbReference>
<dbReference type="OrthoDB" id="511196at2759"/>
<comment type="caution">
    <text evidence="1">The sequence shown here is derived from an EMBL/GenBank/DDBJ whole genome shotgun (WGS) entry which is preliminary data.</text>
</comment>
<dbReference type="AlphaFoldDB" id="I0Z722"/>
<evidence type="ECO:0008006" key="3">
    <source>
        <dbReference type="Google" id="ProtNLM"/>
    </source>
</evidence>
<evidence type="ECO:0000313" key="1">
    <source>
        <dbReference type="EMBL" id="EIE26441.1"/>
    </source>
</evidence>
<gene>
    <name evidence="1" type="ORF">COCSUDRAFT_64491</name>
</gene>
<dbReference type="PANTHER" id="PTHR28653:SF1">
    <property type="entry name" value="ATPASE SWSAP1"/>
    <property type="match status" value="1"/>
</dbReference>